<dbReference type="SUPFAM" id="SSF57903">
    <property type="entry name" value="FYVE/PHD zinc finger"/>
    <property type="match status" value="1"/>
</dbReference>
<dbReference type="Pfam" id="PF00628">
    <property type="entry name" value="PHD"/>
    <property type="match status" value="1"/>
</dbReference>
<dbReference type="InterPro" id="IPR019787">
    <property type="entry name" value="Znf_PHD-finger"/>
</dbReference>
<evidence type="ECO:0000313" key="8">
    <source>
        <dbReference type="Proteomes" id="UP000016924"/>
    </source>
</evidence>
<protein>
    <recommendedName>
        <fullName evidence="6">PHD-type domain-containing protein</fullName>
    </recommendedName>
</protein>
<keyword evidence="3" id="KW-0862">Zinc</keyword>
<name>R7YNV6_CONA1</name>
<dbReference type="InterPro" id="IPR013083">
    <property type="entry name" value="Znf_RING/FYVE/PHD"/>
</dbReference>
<dbReference type="Gene3D" id="3.30.40.10">
    <property type="entry name" value="Zinc/RING finger domain, C3HC4 (zinc finger)"/>
    <property type="match status" value="2"/>
</dbReference>
<dbReference type="CDD" id="cd15502">
    <property type="entry name" value="PHD_Phf1p_Phf2p_like"/>
    <property type="match status" value="1"/>
</dbReference>
<evidence type="ECO:0000256" key="4">
    <source>
        <dbReference type="PROSITE-ProRule" id="PRU00146"/>
    </source>
</evidence>
<dbReference type="GO" id="GO:0008270">
    <property type="term" value="F:zinc ion binding"/>
    <property type="evidence" value="ECO:0007669"/>
    <property type="project" value="UniProtKB-KW"/>
</dbReference>
<dbReference type="PROSITE" id="PS01359">
    <property type="entry name" value="ZF_PHD_1"/>
    <property type="match status" value="1"/>
</dbReference>
<dbReference type="PROSITE" id="PS50016">
    <property type="entry name" value="ZF_PHD_2"/>
    <property type="match status" value="1"/>
</dbReference>
<dbReference type="OrthoDB" id="5863171at2759"/>
<feature type="domain" description="PHD-type" evidence="6">
    <location>
        <begin position="97"/>
        <end position="154"/>
    </location>
</feature>
<dbReference type="GeneID" id="19900082"/>
<dbReference type="InterPro" id="IPR011011">
    <property type="entry name" value="Znf_FYVE_PHD"/>
</dbReference>
<dbReference type="HOGENOM" id="CLU_743967_0_0_1"/>
<dbReference type="Proteomes" id="UP000016924">
    <property type="component" value="Unassembled WGS sequence"/>
</dbReference>
<reference evidence="8" key="1">
    <citation type="submission" date="2012-06" db="EMBL/GenBank/DDBJ databases">
        <title>The genome sequence of Coniosporium apollinis CBS 100218.</title>
        <authorList>
            <consortium name="The Broad Institute Genome Sequencing Platform"/>
            <person name="Cuomo C."/>
            <person name="Gorbushina A."/>
            <person name="Noack S."/>
            <person name="Walker B."/>
            <person name="Young S.K."/>
            <person name="Zeng Q."/>
            <person name="Gargeya S."/>
            <person name="Fitzgerald M."/>
            <person name="Haas B."/>
            <person name="Abouelleil A."/>
            <person name="Alvarado L."/>
            <person name="Arachchi H.M."/>
            <person name="Berlin A.M."/>
            <person name="Chapman S.B."/>
            <person name="Goldberg J."/>
            <person name="Griggs A."/>
            <person name="Gujja S."/>
            <person name="Hansen M."/>
            <person name="Howarth C."/>
            <person name="Imamovic A."/>
            <person name="Larimer J."/>
            <person name="McCowan C."/>
            <person name="Montmayeur A."/>
            <person name="Murphy C."/>
            <person name="Neiman D."/>
            <person name="Pearson M."/>
            <person name="Priest M."/>
            <person name="Roberts A."/>
            <person name="Saif S."/>
            <person name="Shea T."/>
            <person name="Sisk P."/>
            <person name="Sykes S."/>
            <person name="Wortman J."/>
            <person name="Nusbaum C."/>
            <person name="Birren B."/>
        </authorList>
    </citation>
    <scope>NUCLEOTIDE SEQUENCE [LARGE SCALE GENOMIC DNA]</scope>
    <source>
        <strain evidence="8">CBS 100218</strain>
    </source>
</reference>
<dbReference type="AlphaFoldDB" id="R7YNV6"/>
<evidence type="ECO:0000313" key="7">
    <source>
        <dbReference type="EMBL" id="EON63543.1"/>
    </source>
</evidence>
<dbReference type="SMART" id="SM00249">
    <property type="entry name" value="PHD"/>
    <property type="match status" value="2"/>
</dbReference>
<evidence type="ECO:0000256" key="2">
    <source>
        <dbReference type="ARBA" id="ARBA00022771"/>
    </source>
</evidence>
<keyword evidence="8" id="KW-1185">Reference proteome</keyword>
<evidence type="ECO:0000256" key="5">
    <source>
        <dbReference type="SAM" id="MobiDB-lite"/>
    </source>
</evidence>
<feature type="compositionally biased region" description="Basic and acidic residues" evidence="5">
    <location>
        <begin position="349"/>
        <end position="360"/>
    </location>
</feature>
<feature type="region of interest" description="Disordered" evidence="5">
    <location>
        <begin position="222"/>
        <end position="372"/>
    </location>
</feature>
<evidence type="ECO:0000256" key="1">
    <source>
        <dbReference type="ARBA" id="ARBA00022723"/>
    </source>
</evidence>
<dbReference type="RefSeq" id="XP_007778860.1">
    <property type="nucleotide sequence ID" value="XM_007780670.1"/>
</dbReference>
<sequence>MLWQTHKKGFPASLHPSTNRGRKAIRHYGTSATQSATTTTTDTSKAPKKNKTQQQPPPNSKDIKNQQKEQGQSWNLADYAIKGSIWVHKNLFRQSYAAICEVCTTTESLENNELVQCSGCQDHWHQQCHDPVIYNAFAEPESGDQFWCKRCDHVCESCQGKGSNHSYRKDKKSEEYNALVACECGKWYHQDCVTPRIDSQYIDPRNAWKQCPTCKASVSGAAQKASGKKAVENAEIGKPGAGGNAPSTSDEDTASKSGDANATASGIDDGSSDADDQSNDAGDTILPSKPPIVRRRSARQGLTKAGKTSPKAHPCGPNKEGDNPQATITLPPVHRKKSRAKLGPLSEVQTERETGPPDRRRSTRQNGKKKQE</sequence>
<evidence type="ECO:0000256" key="3">
    <source>
        <dbReference type="ARBA" id="ARBA00022833"/>
    </source>
</evidence>
<dbReference type="EMBL" id="JH767563">
    <property type="protein sequence ID" value="EON63543.1"/>
    <property type="molecule type" value="Genomic_DNA"/>
</dbReference>
<feature type="region of interest" description="Disordered" evidence="5">
    <location>
        <begin position="1"/>
        <end position="70"/>
    </location>
</feature>
<feature type="compositionally biased region" description="Low complexity" evidence="5">
    <location>
        <begin position="30"/>
        <end position="44"/>
    </location>
</feature>
<dbReference type="InterPro" id="IPR019786">
    <property type="entry name" value="Zinc_finger_PHD-type_CS"/>
</dbReference>
<keyword evidence="2 4" id="KW-0863">Zinc-finger</keyword>
<accession>R7YNV6</accession>
<feature type="compositionally biased region" description="Basic residues" evidence="5">
    <location>
        <begin position="361"/>
        <end position="372"/>
    </location>
</feature>
<organism evidence="7 8">
    <name type="scientific">Coniosporium apollinis (strain CBS 100218)</name>
    <name type="common">Rock-inhabiting black yeast</name>
    <dbReference type="NCBI Taxonomy" id="1168221"/>
    <lineage>
        <taxon>Eukaryota</taxon>
        <taxon>Fungi</taxon>
        <taxon>Dikarya</taxon>
        <taxon>Ascomycota</taxon>
        <taxon>Pezizomycotina</taxon>
        <taxon>Dothideomycetes</taxon>
        <taxon>Dothideomycetes incertae sedis</taxon>
        <taxon>Coniosporium</taxon>
    </lineage>
</organism>
<dbReference type="InterPro" id="IPR001965">
    <property type="entry name" value="Znf_PHD"/>
</dbReference>
<evidence type="ECO:0000259" key="6">
    <source>
        <dbReference type="PROSITE" id="PS50016"/>
    </source>
</evidence>
<gene>
    <name evidence="7" type="ORF">W97_02771</name>
</gene>
<proteinExistence type="predicted"/>
<keyword evidence="1" id="KW-0479">Metal-binding</keyword>